<keyword evidence="9" id="KW-0969">Cilium</keyword>
<evidence type="ECO:0000256" key="3">
    <source>
        <dbReference type="ARBA" id="ARBA00022729"/>
    </source>
</evidence>
<evidence type="ECO:0000256" key="7">
    <source>
        <dbReference type="HAMAP-Rule" id="MF_00415"/>
    </source>
</evidence>
<protein>
    <recommendedName>
        <fullName evidence="7">Flagellar L-ring protein</fullName>
    </recommendedName>
    <alternativeName>
        <fullName evidence="7">Basal body L-ring protein</fullName>
    </alternativeName>
</protein>
<organism evidence="9 10">
    <name type="scientific">Geotalea uraniireducens</name>
    <dbReference type="NCBI Taxonomy" id="351604"/>
    <lineage>
        <taxon>Bacteria</taxon>
        <taxon>Pseudomonadati</taxon>
        <taxon>Thermodesulfobacteriota</taxon>
        <taxon>Desulfuromonadia</taxon>
        <taxon>Geobacterales</taxon>
        <taxon>Geobacteraceae</taxon>
        <taxon>Geotalea</taxon>
    </lineage>
</organism>
<keyword evidence="6 7" id="KW-0998">Cell outer membrane</keyword>
<dbReference type="PROSITE" id="PS51257">
    <property type="entry name" value="PROKAR_LIPOPROTEIN"/>
    <property type="match status" value="1"/>
</dbReference>
<comment type="similarity">
    <text evidence="2 7">Belongs to the FlgH family.</text>
</comment>
<gene>
    <name evidence="7 9" type="primary">flgH</name>
    <name evidence="9" type="ORF">GURASL_33650</name>
</gene>
<evidence type="ECO:0000256" key="8">
    <source>
        <dbReference type="SAM" id="SignalP"/>
    </source>
</evidence>
<feature type="chain" id="PRO_5045862379" description="Flagellar L-ring protein" evidence="8">
    <location>
        <begin position="20"/>
        <end position="229"/>
    </location>
</feature>
<comment type="function">
    <text evidence="1 7">Assembles around the rod to form the L-ring and probably protects the motor/basal body from shearing forces during rotation.</text>
</comment>
<keyword evidence="5 7" id="KW-0975">Bacterial flagellum</keyword>
<evidence type="ECO:0000256" key="5">
    <source>
        <dbReference type="ARBA" id="ARBA00023143"/>
    </source>
</evidence>
<keyword evidence="9" id="KW-0282">Flagellum</keyword>
<dbReference type="PRINTS" id="PR01008">
    <property type="entry name" value="FLGLRINGFLGH"/>
</dbReference>
<keyword evidence="9" id="KW-0966">Cell projection</keyword>
<sequence>MGKTSVKRLVVSIFCLALAGCAIEKAEVKTPSFDEQLPAPQPSYANGSIWQASSAGYTEDNKARRKGDILTVVIVEQASASKEATTDTERKASVSAGVPNLLGLETNMTGIKNWMDLSNLLNASTASTYNGSGATTRKENLTATMSAKVVDVLPNGNFLIEGRRNVKVNNEDQIIILEGTVRPRDISQDNTVSSSLIADARITYTGKGVISDRQRPGWLMNFLDYIWPF</sequence>
<keyword evidence="3 7" id="KW-0732">Signal</keyword>
<accession>A0ABN6VZV6</accession>
<keyword evidence="4 7" id="KW-0472">Membrane</keyword>
<dbReference type="PANTHER" id="PTHR34933">
    <property type="entry name" value="FLAGELLAR L-RING PROTEIN"/>
    <property type="match status" value="1"/>
</dbReference>
<dbReference type="Pfam" id="PF02107">
    <property type="entry name" value="FlgH"/>
    <property type="match status" value="1"/>
</dbReference>
<comment type="subcellular location">
    <subcellularLocation>
        <location evidence="7">Cell outer membrane</location>
        <topology evidence="7">Lipid-anchor</topology>
    </subcellularLocation>
    <subcellularLocation>
        <location evidence="7">Bacterial flagellum basal body</location>
    </subcellularLocation>
</comment>
<evidence type="ECO:0000256" key="4">
    <source>
        <dbReference type="ARBA" id="ARBA00023136"/>
    </source>
</evidence>
<dbReference type="EMBL" id="AP027151">
    <property type="protein sequence ID" value="BDV44442.1"/>
    <property type="molecule type" value="Genomic_DNA"/>
</dbReference>
<evidence type="ECO:0000313" key="9">
    <source>
        <dbReference type="EMBL" id="BDV44442.1"/>
    </source>
</evidence>
<comment type="subunit">
    <text evidence="7">The basal body constitutes a major portion of the flagellar organelle and consists of four rings (L,P,S, and M) mounted on a central rod.</text>
</comment>
<evidence type="ECO:0000256" key="6">
    <source>
        <dbReference type="ARBA" id="ARBA00023237"/>
    </source>
</evidence>
<keyword evidence="7" id="KW-0449">Lipoprotein</keyword>
<evidence type="ECO:0000313" key="10">
    <source>
        <dbReference type="Proteomes" id="UP001317705"/>
    </source>
</evidence>
<dbReference type="PANTHER" id="PTHR34933:SF1">
    <property type="entry name" value="FLAGELLAR L-RING PROTEIN"/>
    <property type="match status" value="1"/>
</dbReference>
<dbReference type="InterPro" id="IPR000527">
    <property type="entry name" value="Flag_Lring"/>
</dbReference>
<reference evidence="9 10" key="1">
    <citation type="submission" date="2022-12" db="EMBL/GenBank/DDBJ databases">
        <title>Polyphasic characterization of Geotalea uranireducens NIT-SL11 newly isolated from a complex of sewage sludge and microbially reduced graphene oxide.</title>
        <authorList>
            <person name="Xie L."/>
            <person name="Yoshida N."/>
            <person name="Meng L."/>
        </authorList>
    </citation>
    <scope>NUCLEOTIDE SEQUENCE [LARGE SCALE GENOMIC DNA]</scope>
    <source>
        <strain evidence="9 10">NIT-SL11</strain>
    </source>
</reference>
<evidence type="ECO:0000256" key="1">
    <source>
        <dbReference type="ARBA" id="ARBA00002591"/>
    </source>
</evidence>
<name>A0ABN6VZV6_9BACT</name>
<dbReference type="Proteomes" id="UP001317705">
    <property type="component" value="Chromosome"/>
</dbReference>
<feature type="signal peptide" evidence="8">
    <location>
        <begin position="1"/>
        <end position="19"/>
    </location>
</feature>
<keyword evidence="10" id="KW-1185">Reference proteome</keyword>
<dbReference type="HAMAP" id="MF_00415">
    <property type="entry name" value="FlgH"/>
    <property type="match status" value="1"/>
</dbReference>
<evidence type="ECO:0000256" key="2">
    <source>
        <dbReference type="ARBA" id="ARBA00006929"/>
    </source>
</evidence>
<proteinExistence type="inferred from homology"/>